<dbReference type="Gene3D" id="1.20.1260.120">
    <property type="entry name" value="Protein of unknown function DUF2935"/>
    <property type="match status" value="1"/>
</dbReference>
<dbReference type="InterPro" id="IPR021328">
    <property type="entry name" value="CotB-like"/>
</dbReference>
<protein>
    <submittedName>
        <fullName evidence="1">Uncharacterized protein</fullName>
    </submittedName>
</protein>
<evidence type="ECO:0000313" key="1">
    <source>
        <dbReference type="EMBL" id="MPN58312.1"/>
    </source>
</evidence>
<sequence>MLRDVTVLDTRSILFEHQFWLQTLGDHSRFIFSPLAPKETSEIEKAHYFICTFDKLLAQARECISGGDLLDLTKLAYKRSK</sequence>
<gene>
    <name evidence="1" type="ORF">SDC9_206016</name>
</gene>
<accession>A0A645J598</accession>
<name>A0A645J598_9ZZZZ</name>
<organism evidence="1">
    <name type="scientific">bioreactor metagenome</name>
    <dbReference type="NCBI Taxonomy" id="1076179"/>
    <lineage>
        <taxon>unclassified sequences</taxon>
        <taxon>metagenomes</taxon>
        <taxon>ecological metagenomes</taxon>
    </lineage>
</organism>
<dbReference type="AlphaFoldDB" id="A0A645J598"/>
<dbReference type="EMBL" id="VSSQ01130851">
    <property type="protein sequence ID" value="MPN58312.1"/>
    <property type="molecule type" value="Genomic_DNA"/>
</dbReference>
<reference evidence="1" key="1">
    <citation type="submission" date="2019-08" db="EMBL/GenBank/DDBJ databases">
        <authorList>
            <person name="Kucharzyk K."/>
            <person name="Murdoch R.W."/>
            <person name="Higgins S."/>
            <person name="Loffler F."/>
        </authorList>
    </citation>
    <scope>NUCLEOTIDE SEQUENCE</scope>
</reference>
<comment type="caution">
    <text evidence="1">The sequence shown here is derived from an EMBL/GenBank/DDBJ whole genome shotgun (WGS) entry which is preliminary data.</text>
</comment>
<dbReference type="Pfam" id="PF11155">
    <property type="entry name" value="DUF2935"/>
    <property type="match status" value="1"/>
</dbReference>
<dbReference type="SUPFAM" id="SSF158430">
    <property type="entry name" value="Bacillus cereus metalloprotein-like"/>
    <property type="match status" value="1"/>
</dbReference>
<proteinExistence type="predicted"/>